<keyword evidence="3" id="KW-1185">Reference proteome</keyword>
<feature type="chain" id="PRO_5015490129" description="DUF4377 domain-containing protein" evidence="1">
    <location>
        <begin position="21"/>
        <end position="230"/>
    </location>
</feature>
<accession>A0A2S1QXK1</accession>
<dbReference type="KEGG" id="falb:HYN59_08435"/>
<organism evidence="2 3">
    <name type="scientific">Flavobacterium album</name>
    <dbReference type="NCBI Taxonomy" id="2175091"/>
    <lineage>
        <taxon>Bacteria</taxon>
        <taxon>Pseudomonadati</taxon>
        <taxon>Bacteroidota</taxon>
        <taxon>Flavobacteriia</taxon>
        <taxon>Flavobacteriales</taxon>
        <taxon>Flavobacteriaceae</taxon>
        <taxon>Flavobacterium</taxon>
    </lineage>
</organism>
<evidence type="ECO:0000256" key="1">
    <source>
        <dbReference type="SAM" id="SignalP"/>
    </source>
</evidence>
<dbReference type="Proteomes" id="UP000244929">
    <property type="component" value="Chromosome"/>
</dbReference>
<feature type="signal peptide" evidence="1">
    <location>
        <begin position="1"/>
        <end position="20"/>
    </location>
</feature>
<gene>
    <name evidence="2" type="ORF">HYN59_08435</name>
</gene>
<proteinExistence type="predicted"/>
<dbReference type="EMBL" id="CP029186">
    <property type="protein sequence ID" value="AWH85147.1"/>
    <property type="molecule type" value="Genomic_DNA"/>
</dbReference>
<evidence type="ECO:0008006" key="4">
    <source>
        <dbReference type="Google" id="ProtNLM"/>
    </source>
</evidence>
<protein>
    <recommendedName>
        <fullName evidence="4">DUF4377 domain-containing protein</fullName>
    </recommendedName>
</protein>
<name>A0A2S1QXK1_9FLAO</name>
<reference evidence="2 3" key="1">
    <citation type="submission" date="2018-04" db="EMBL/GenBank/DDBJ databases">
        <title>Genome sequencing of Flavobacterium sp. HYN0059.</title>
        <authorList>
            <person name="Yi H."/>
            <person name="Baek C."/>
        </authorList>
    </citation>
    <scope>NUCLEOTIDE SEQUENCE [LARGE SCALE GENOMIC DNA]</scope>
    <source>
        <strain evidence="2 3">HYN0059</strain>
    </source>
</reference>
<dbReference type="AlphaFoldDB" id="A0A2S1QXK1"/>
<keyword evidence="1" id="KW-0732">Signal</keyword>
<sequence length="230" mass="26507">MLLLSKFIFICFAVSFAASAQSKVSLSILFCRSDEIVPPYPANEFWLFRNDSLMKHYENVAAGIIGEFPDGDYAIEYKTIFGVRSEQFKLKFEKDRSNLHELKLCVDDLSPELRAKTSALFIDLLKDDEEIVIDYSFSGCFASGKESMIIKKHRGIYYILYKETKRKLLDKEVSALRDMELELRNLRKADYGCTTNSKTTVTYKSASISFSEPCGYWEGYYRIKGILELE</sequence>
<evidence type="ECO:0000313" key="3">
    <source>
        <dbReference type="Proteomes" id="UP000244929"/>
    </source>
</evidence>
<evidence type="ECO:0000313" key="2">
    <source>
        <dbReference type="EMBL" id="AWH85147.1"/>
    </source>
</evidence>